<dbReference type="AlphaFoldDB" id="A0A068NNA3"/>
<dbReference type="eggNOG" id="COG4245">
    <property type="taxonomic scope" value="Bacteria"/>
</dbReference>
<name>A0A068NNA3_FIMGI</name>
<dbReference type="PROSITE" id="PS50234">
    <property type="entry name" value="VWFA"/>
    <property type="match status" value="1"/>
</dbReference>
<dbReference type="Pfam" id="PF00092">
    <property type="entry name" value="VWA"/>
    <property type="match status" value="1"/>
</dbReference>
<evidence type="ECO:0000313" key="3">
    <source>
        <dbReference type="Proteomes" id="UP000027982"/>
    </source>
</evidence>
<dbReference type="InterPro" id="IPR002035">
    <property type="entry name" value="VWF_A"/>
</dbReference>
<feature type="domain" description="VWFA" evidence="1">
    <location>
        <begin position="27"/>
        <end position="205"/>
    </location>
</feature>
<protein>
    <submittedName>
        <fullName evidence="2">von Willebrand factor, type A</fullName>
    </submittedName>
</protein>
<dbReference type="Gene3D" id="3.40.50.410">
    <property type="entry name" value="von Willebrand factor, type A domain"/>
    <property type="match status" value="1"/>
</dbReference>
<dbReference type="HOGENOM" id="CLU_082324_2_0_0"/>
<dbReference type="InterPro" id="IPR036465">
    <property type="entry name" value="vWFA_dom_sf"/>
</dbReference>
<dbReference type="OrthoDB" id="9806395at2"/>
<dbReference type="KEGG" id="fgi:OP10G_1568"/>
<proteinExistence type="predicted"/>
<evidence type="ECO:0000259" key="1">
    <source>
        <dbReference type="PROSITE" id="PS50234"/>
    </source>
</evidence>
<dbReference type="InterPro" id="IPR011392">
    <property type="entry name" value="Tellurite-R_TerY"/>
</dbReference>
<dbReference type="RefSeq" id="WP_025226457.1">
    <property type="nucleotide sequence ID" value="NZ_CP007139.1"/>
</dbReference>
<reference evidence="2 3" key="1">
    <citation type="journal article" date="2014" name="PLoS ONE">
        <title>The first complete genome sequence of the class fimbriimonadia in the phylum armatimonadetes.</title>
        <authorList>
            <person name="Hu Z.Y."/>
            <person name="Wang Y.Z."/>
            <person name="Im W.T."/>
            <person name="Wang S.Y."/>
            <person name="Zhao G.P."/>
            <person name="Zheng H.J."/>
            <person name="Quan Z.X."/>
        </authorList>
    </citation>
    <scope>NUCLEOTIDE SEQUENCE [LARGE SCALE GENOMIC DNA]</scope>
    <source>
        <strain evidence="2">Gsoil 348</strain>
    </source>
</reference>
<keyword evidence="3" id="KW-1185">Reference proteome</keyword>
<dbReference type="Proteomes" id="UP000027982">
    <property type="component" value="Chromosome"/>
</dbReference>
<dbReference type="PIRSF" id="PIRSF020634">
    <property type="entry name" value="TerY_vWA"/>
    <property type="match status" value="1"/>
</dbReference>
<sequence>MDTSRHDFPELEPLSEEMFLNSERRCPVVLLQDTSTSMAPHIHKVNEGLQVLRSDLLGDRLASQRVEIAVITFGPVQLIQDFVTVDRWLPPRLHAEGNTPLGQGLRFAIKQVKARKRAYREAGIPYYRPWIWLVTDGEPTDAWQEACDEVQAEVKSGGIEMFTIGTDNADVNVLKKIGAPRSPVWLREARYREMFVWLSQSLKPVSRGVPGTALDLPSPSAWGEIQL</sequence>
<dbReference type="SUPFAM" id="SSF53300">
    <property type="entry name" value="vWA-like"/>
    <property type="match status" value="1"/>
</dbReference>
<gene>
    <name evidence="2" type="ORF">OP10G_1568</name>
</gene>
<dbReference type="SMART" id="SM00327">
    <property type="entry name" value="VWA"/>
    <property type="match status" value="1"/>
</dbReference>
<evidence type="ECO:0000313" key="2">
    <source>
        <dbReference type="EMBL" id="AIE84936.1"/>
    </source>
</evidence>
<dbReference type="STRING" id="661478.OP10G_1568"/>
<dbReference type="EMBL" id="CP007139">
    <property type="protein sequence ID" value="AIE84936.1"/>
    <property type="molecule type" value="Genomic_DNA"/>
</dbReference>
<accession>A0A068NNA3</accession>
<organism evidence="2 3">
    <name type="scientific">Fimbriimonas ginsengisoli Gsoil 348</name>
    <dbReference type="NCBI Taxonomy" id="661478"/>
    <lineage>
        <taxon>Bacteria</taxon>
        <taxon>Bacillati</taxon>
        <taxon>Armatimonadota</taxon>
        <taxon>Fimbriimonadia</taxon>
        <taxon>Fimbriimonadales</taxon>
        <taxon>Fimbriimonadaceae</taxon>
        <taxon>Fimbriimonas</taxon>
    </lineage>
</organism>